<evidence type="ECO:0000256" key="1">
    <source>
        <dbReference type="SAM" id="MobiDB-lite"/>
    </source>
</evidence>
<gene>
    <name evidence="2" type="ORF">ALC57_03196</name>
</gene>
<feature type="region of interest" description="Disordered" evidence="1">
    <location>
        <begin position="1"/>
        <end position="31"/>
    </location>
</feature>
<evidence type="ECO:0000313" key="3">
    <source>
        <dbReference type="Proteomes" id="UP000078492"/>
    </source>
</evidence>
<name>A0A151JMD7_9HYME</name>
<organism evidence="2 3">
    <name type="scientific">Trachymyrmex cornetzi</name>
    <dbReference type="NCBI Taxonomy" id="471704"/>
    <lineage>
        <taxon>Eukaryota</taxon>
        <taxon>Metazoa</taxon>
        <taxon>Ecdysozoa</taxon>
        <taxon>Arthropoda</taxon>
        <taxon>Hexapoda</taxon>
        <taxon>Insecta</taxon>
        <taxon>Pterygota</taxon>
        <taxon>Neoptera</taxon>
        <taxon>Endopterygota</taxon>
        <taxon>Hymenoptera</taxon>
        <taxon>Apocrita</taxon>
        <taxon>Aculeata</taxon>
        <taxon>Formicoidea</taxon>
        <taxon>Formicidae</taxon>
        <taxon>Myrmicinae</taxon>
        <taxon>Trachymyrmex</taxon>
    </lineage>
</organism>
<protein>
    <recommendedName>
        <fullName evidence="4">Retrotransposon gag domain-containing protein</fullName>
    </recommendedName>
</protein>
<dbReference type="AlphaFoldDB" id="A0A151JMD7"/>
<proteinExistence type="predicted"/>
<feature type="compositionally biased region" description="Basic and acidic residues" evidence="1">
    <location>
        <begin position="10"/>
        <end position="31"/>
    </location>
</feature>
<evidence type="ECO:0000313" key="2">
    <source>
        <dbReference type="EMBL" id="KYN27418.1"/>
    </source>
</evidence>
<reference evidence="2 3" key="1">
    <citation type="submission" date="2015-09" db="EMBL/GenBank/DDBJ databases">
        <title>Trachymyrmex cornetzi WGS genome.</title>
        <authorList>
            <person name="Nygaard S."/>
            <person name="Hu H."/>
            <person name="Boomsma J."/>
            <person name="Zhang G."/>
        </authorList>
    </citation>
    <scope>NUCLEOTIDE SEQUENCE [LARGE SCALE GENOMIC DNA]</scope>
    <source>
        <strain evidence="2">Tcor2-1</strain>
        <tissue evidence="2">Whole body</tissue>
    </source>
</reference>
<dbReference type="Proteomes" id="UP000078492">
    <property type="component" value="Unassembled WGS sequence"/>
</dbReference>
<sequence length="283" mass="31394">MDNTNSDISPPREETRSRSLEELQKEYESAIRSAKAREQELNSRAEAFRNTMRNVADVLAGLQGPDFAASTHVGPIPSEGLPALNITGFGSGAGATSSSVAGTTFGTAYLTYPKSYVRDALELVPKYDGHNIPVWQFARACKRARDSVPQIDEALLVRILRNKLSHHAYLAVEDEMHPTVSKFIDTLKKTFGPSRSSNYYRGQLSIVFKKPNEHILDYIGRIKDLKTAIVEGDQTNFDRTLINAEISSIESYALEAFYEGLPHNYRVELKAEGYSTFAGGNPK</sequence>
<dbReference type="STRING" id="471704.A0A151JMD7"/>
<keyword evidence="3" id="KW-1185">Reference proteome</keyword>
<accession>A0A151JMD7</accession>
<evidence type="ECO:0008006" key="4">
    <source>
        <dbReference type="Google" id="ProtNLM"/>
    </source>
</evidence>
<dbReference type="EMBL" id="KQ978939">
    <property type="protein sequence ID" value="KYN27418.1"/>
    <property type="molecule type" value="Genomic_DNA"/>
</dbReference>